<sequence length="226" mass="25525">PEKGVVKISDLRKLYQKNVSNDKTVVYRPFVDLLGTVNENLRHWHGWGAVLEEDRLSYVDLNGREPTANSTPDETERIIGVLKNALMFVFVATKPASKNSGVAHDDLMTYLESSISTSVDHKLSSSDMEMLKKQISPNPRAEFIRKGYLSFSKSVNENDEEIYRYEWGPAARQTVDPLELVQVFLKLTGMNPAQMKEQIARAHALRNEQIEAMEKGAVLQTRGCAK</sequence>
<evidence type="ECO:0000313" key="1">
    <source>
        <dbReference type="EnsemblMetazoa" id="CJA15775.1"/>
    </source>
</evidence>
<dbReference type="InterPro" id="IPR041899">
    <property type="entry name" value="MAGE_WH2"/>
</dbReference>
<proteinExistence type="predicted"/>
<dbReference type="Proteomes" id="UP000005237">
    <property type="component" value="Unassembled WGS sequence"/>
</dbReference>
<reference evidence="1" key="2">
    <citation type="submission" date="2022-06" db="UniProtKB">
        <authorList>
            <consortium name="EnsemblMetazoa"/>
        </authorList>
    </citation>
    <scope>IDENTIFICATION</scope>
    <source>
        <strain evidence="1">DF5081</strain>
    </source>
</reference>
<reference evidence="2" key="1">
    <citation type="submission" date="2010-08" db="EMBL/GenBank/DDBJ databases">
        <authorList>
            <consortium name="Caenorhabditis japonica Sequencing Consortium"/>
            <person name="Wilson R.K."/>
        </authorList>
    </citation>
    <scope>NUCLEOTIDE SEQUENCE [LARGE SCALE GENOMIC DNA]</scope>
    <source>
        <strain evidence="2">DF5081</strain>
    </source>
</reference>
<dbReference type="Gene3D" id="1.10.10.1210">
    <property type="entry name" value="MAGE homology domain, winged helix WH2 motif"/>
    <property type="match status" value="1"/>
</dbReference>
<dbReference type="EnsemblMetazoa" id="CJA15775.1">
    <property type="protein sequence ID" value="CJA15775.1"/>
    <property type="gene ID" value="WBGene00134979"/>
</dbReference>
<evidence type="ECO:0000313" key="2">
    <source>
        <dbReference type="Proteomes" id="UP000005237"/>
    </source>
</evidence>
<accession>A0A8R1I3E5</accession>
<protein>
    <recommendedName>
        <fullName evidence="3">MAGE domain-containing protein</fullName>
    </recommendedName>
</protein>
<dbReference type="AlphaFoldDB" id="A0A8R1I3E5"/>
<keyword evidence="2" id="KW-1185">Reference proteome</keyword>
<organism evidence="1 2">
    <name type="scientific">Caenorhabditis japonica</name>
    <dbReference type="NCBI Taxonomy" id="281687"/>
    <lineage>
        <taxon>Eukaryota</taxon>
        <taxon>Metazoa</taxon>
        <taxon>Ecdysozoa</taxon>
        <taxon>Nematoda</taxon>
        <taxon>Chromadorea</taxon>
        <taxon>Rhabditida</taxon>
        <taxon>Rhabditina</taxon>
        <taxon>Rhabditomorpha</taxon>
        <taxon>Rhabditoidea</taxon>
        <taxon>Rhabditidae</taxon>
        <taxon>Peloderinae</taxon>
        <taxon>Caenorhabditis</taxon>
    </lineage>
</organism>
<evidence type="ECO:0008006" key="3">
    <source>
        <dbReference type="Google" id="ProtNLM"/>
    </source>
</evidence>
<name>A0A8R1I3E5_CAEJA</name>